<keyword evidence="3" id="KW-1185">Reference proteome</keyword>
<evidence type="ECO:0000313" key="3">
    <source>
        <dbReference type="Proteomes" id="UP000238479"/>
    </source>
</evidence>
<dbReference type="InterPro" id="IPR036770">
    <property type="entry name" value="Ankyrin_rpt-contain_sf"/>
</dbReference>
<organism evidence="2 3">
    <name type="scientific">Rosa chinensis</name>
    <name type="common">China rose</name>
    <dbReference type="NCBI Taxonomy" id="74649"/>
    <lineage>
        <taxon>Eukaryota</taxon>
        <taxon>Viridiplantae</taxon>
        <taxon>Streptophyta</taxon>
        <taxon>Embryophyta</taxon>
        <taxon>Tracheophyta</taxon>
        <taxon>Spermatophyta</taxon>
        <taxon>Magnoliopsida</taxon>
        <taxon>eudicotyledons</taxon>
        <taxon>Gunneridae</taxon>
        <taxon>Pentapetalae</taxon>
        <taxon>rosids</taxon>
        <taxon>fabids</taxon>
        <taxon>Rosales</taxon>
        <taxon>Rosaceae</taxon>
        <taxon>Rosoideae</taxon>
        <taxon>Rosoideae incertae sedis</taxon>
        <taxon>Rosa</taxon>
    </lineage>
</organism>
<dbReference type="SUPFAM" id="SSF48403">
    <property type="entry name" value="Ankyrin repeat"/>
    <property type="match status" value="2"/>
</dbReference>
<dbReference type="InterPro" id="IPR026961">
    <property type="entry name" value="PGG_dom"/>
</dbReference>
<dbReference type="Gene3D" id="1.25.40.20">
    <property type="entry name" value="Ankyrin repeat-containing domain"/>
    <property type="match status" value="2"/>
</dbReference>
<accession>A0A2P6SD43</accession>
<dbReference type="OMA" id="WNEAKEF"/>
<evidence type="ECO:0000313" key="2">
    <source>
        <dbReference type="EMBL" id="PRQ56596.1"/>
    </source>
</evidence>
<dbReference type="PANTHER" id="PTHR24177">
    <property type="entry name" value="CASKIN"/>
    <property type="match status" value="1"/>
</dbReference>
<feature type="domain" description="PGG" evidence="1">
    <location>
        <begin position="557"/>
        <end position="617"/>
    </location>
</feature>
<sequence>MLKLSEDITAGHFNILSTAAGSPGTVSPCAFVPEVLNRFNYEDWSLRVETYLLAEDLWDVVEASNEPANDEREYKIWRKKNAKALLAIQISCGSDTFSFIRNTRTAKVAWDALAAKFKPRLVNLPEYESNTEDFSVYVPFFDAVRSGDWSIATEFLTNNPNALTARTPYSGKTALHIAVDTCDVQIVEAVVQLMRSEDLEIKANDGKTALASVADVGIIEMARCLVSKNNNVVAIGDAYNMLPVVLASNKGHWDLATYLYSVTPAEALLWERNGAALVCHCIYNRKFDIAWDLLNHHPKLAVAINHFGESPLKAWSSVPFAISRGSRLSVFQRWIYDAIPIQPHDLNIHMHMGSVPDHGQGVHLFERLVMCFLVLSGTKMIYEMKLIHVRSLDFLHHTAKVIKDLDAKQMQDALVYEAIFQAVDQGNVEFITAICKANPELMWSTDEEKRTLFHLAIKCRQESVYSLIYGLSMRHALPNLVDKYNNNLLHMAAMVSPLKRLNDIPGAALQMQRELQWFKEVESILPRKARELKNFTDHMTPRELFTKNHKELMKEGEKWMKDTANSCTVLGALVITIVFAAAITVPGGNNQNTGLPMFLDKKLFSVFIISDALSFFFPRRHY</sequence>
<dbReference type="Pfam" id="PF14223">
    <property type="entry name" value="Retrotran_gag_2"/>
    <property type="match status" value="1"/>
</dbReference>
<dbReference type="Pfam" id="PF12796">
    <property type="entry name" value="Ank_2"/>
    <property type="match status" value="1"/>
</dbReference>
<dbReference type="Proteomes" id="UP000238479">
    <property type="component" value="Chromosome 1"/>
</dbReference>
<gene>
    <name evidence="2" type="ORF">RchiOBHm_Chr1g0338991</name>
</gene>
<dbReference type="EMBL" id="PDCK01000039">
    <property type="protein sequence ID" value="PRQ56596.1"/>
    <property type="molecule type" value="Genomic_DNA"/>
</dbReference>
<dbReference type="GO" id="GO:0016020">
    <property type="term" value="C:membrane"/>
    <property type="evidence" value="ECO:0007669"/>
    <property type="project" value="TreeGrafter"/>
</dbReference>
<proteinExistence type="predicted"/>
<dbReference type="Pfam" id="PF13962">
    <property type="entry name" value="PGG"/>
    <property type="match status" value="1"/>
</dbReference>
<dbReference type="STRING" id="74649.A0A2P6SD43"/>
<name>A0A2P6SD43_ROSCH</name>
<dbReference type="Gramene" id="PRQ56596">
    <property type="protein sequence ID" value="PRQ56596"/>
    <property type="gene ID" value="RchiOBHm_Chr1g0338991"/>
</dbReference>
<protein>
    <submittedName>
        <fullName evidence="2">Putative ankyrin repeat-containing domain, PGG domain-containing protein</fullName>
    </submittedName>
</protein>
<reference evidence="2 3" key="1">
    <citation type="journal article" date="2018" name="Nat. Genet.">
        <title>The Rosa genome provides new insights in the design of modern roses.</title>
        <authorList>
            <person name="Bendahmane M."/>
        </authorList>
    </citation>
    <scope>NUCLEOTIDE SEQUENCE [LARGE SCALE GENOMIC DNA]</scope>
    <source>
        <strain evidence="3">cv. Old Blush</strain>
    </source>
</reference>
<dbReference type="InterPro" id="IPR002110">
    <property type="entry name" value="Ankyrin_rpt"/>
</dbReference>
<comment type="caution">
    <text evidence="2">The sequence shown here is derived from an EMBL/GenBank/DDBJ whole genome shotgun (WGS) entry which is preliminary data.</text>
</comment>
<dbReference type="AlphaFoldDB" id="A0A2P6SD43"/>
<dbReference type="SMART" id="SM00248">
    <property type="entry name" value="ANK"/>
    <property type="match status" value="3"/>
</dbReference>
<evidence type="ECO:0000259" key="1">
    <source>
        <dbReference type="Pfam" id="PF13962"/>
    </source>
</evidence>
<dbReference type="PANTHER" id="PTHR24177:SF329">
    <property type="entry name" value="ANKYRIN REPEAT PROTEIN"/>
    <property type="match status" value="1"/>
</dbReference>